<evidence type="ECO:0000313" key="1">
    <source>
        <dbReference type="EMBL" id="KAJ6427310.1"/>
    </source>
</evidence>
<protein>
    <submittedName>
        <fullName evidence="1">Uncharacterized protein</fullName>
    </submittedName>
</protein>
<organism evidence="1 2">
    <name type="scientific">Salix udensis</name>
    <dbReference type="NCBI Taxonomy" id="889485"/>
    <lineage>
        <taxon>Eukaryota</taxon>
        <taxon>Viridiplantae</taxon>
        <taxon>Streptophyta</taxon>
        <taxon>Embryophyta</taxon>
        <taxon>Tracheophyta</taxon>
        <taxon>Spermatophyta</taxon>
        <taxon>Magnoliopsida</taxon>
        <taxon>eudicotyledons</taxon>
        <taxon>Gunneridae</taxon>
        <taxon>Pentapetalae</taxon>
        <taxon>rosids</taxon>
        <taxon>fabids</taxon>
        <taxon>Malpighiales</taxon>
        <taxon>Salicaceae</taxon>
        <taxon>Saliceae</taxon>
        <taxon>Salix</taxon>
    </lineage>
</organism>
<dbReference type="Proteomes" id="UP001162972">
    <property type="component" value="Chromosome 1"/>
</dbReference>
<gene>
    <name evidence="1" type="ORF">OIU84_022827</name>
</gene>
<dbReference type="PANTHER" id="PTHR36328">
    <property type="entry name" value="TRANSMEMBRANE PROTEIN"/>
    <property type="match status" value="1"/>
</dbReference>
<comment type="caution">
    <text evidence="1">The sequence shown here is derived from an EMBL/GenBank/DDBJ whole genome shotgun (WGS) entry which is preliminary data.</text>
</comment>
<dbReference type="AlphaFoldDB" id="A0AAD6KPQ4"/>
<keyword evidence="2" id="KW-1185">Reference proteome</keyword>
<reference evidence="1 2" key="1">
    <citation type="journal article" date="2023" name="Int. J. Mol. Sci.">
        <title>De Novo Assembly and Annotation of 11 Diverse Shrub Willow (Salix) Genomes Reveals Novel Gene Organization in Sex-Linked Regions.</title>
        <authorList>
            <person name="Hyden B."/>
            <person name="Feng K."/>
            <person name="Yates T.B."/>
            <person name="Jawdy S."/>
            <person name="Cereghino C."/>
            <person name="Smart L.B."/>
            <person name="Muchero W."/>
        </authorList>
    </citation>
    <scope>NUCLEOTIDE SEQUENCE [LARGE SCALE GENOMIC DNA]</scope>
    <source>
        <tissue evidence="1">Shoot tip</tissue>
    </source>
</reference>
<dbReference type="EMBL" id="JAPFFJ010000005">
    <property type="protein sequence ID" value="KAJ6427310.1"/>
    <property type="molecule type" value="Genomic_DNA"/>
</dbReference>
<accession>A0AAD6KPQ4</accession>
<evidence type="ECO:0000313" key="2">
    <source>
        <dbReference type="Proteomes" id="UP001162972"/>
    </source>
</evidence>
<dbReference type="PANTHER" id="PTHR36328:SF1">
    <property type="entry name" value="TRANSMEMBRANE PROTEIN"/>
    <property type="match status" value="1"/>
</dbReference>
<sequence>MRSYQNTYSYLQLVSNIKATMAGGSLKSILASLFIFAIVLSPVLPSADAGRLNHRGLARVSRPPICPACVCCSPPPPGSCCSCCSSPVQTQSTAGSP</sequence>
<name>A0AAD6KPQ4_9ROSI</name>
<proteinExistence type="predicted"/>